<dbReference type="GO" id="GO:0003677">
    <property type="term" value="F:DNA binding"/>
    <property type="evidence" value="ECO:0007669"/>
    <property type="project" value="UniProtKB-KW"/>
</dbReference>
<keyword evidence="5 9" id="KW-0460">Magnesium</keyword>
<keyword evidence="1 9" id="KW-0540">Nuclease</keyword>
<evidence type="ECO:0000256" key="1">
    <source>
        <dbReference type="ARBA" id="ARBA00022722"/>
    </source>
</evidence>
<dbReference type="InterPro" id="IPR002729">
    <property type="entry name" value="CRISPR-assoc_Cas1"/>
</dbReference>
<dbReference type="Gene3D" id="3.100.10.20">
    <property type="entry name" value="CRISPR-associated endonuclease Cas1, N-terminal domain"/>
    <property type="match status" value="1"/>
</dbReference>
<dbReference type="GO" id="GO:0051607">
    <property type="term" value="P:defense response to virus"/>
    <property type="evidence" value="ECO:0007669"/>
    <property type="project" value="UniProtKB-UniRule"/>
</dbReference>
<dbReference type="GO" id="GO:0016787">
    <property type="term" value="F:hydrolase activity"/>
    <property type="evidence" value="ECO:0007669"/>
    <property type="project" value="UniProtKB-KW"/>
</dbReference>
<dbReference type="CDD" id="cd09634">
    <property type="entry name" value="Cas1_I-II-III"/>
    <property type="match status" value="1"/>
</dbReference>
<comment type="cofactor">
    <cofactor evidence="9">
        <name>Mg(2+)</name>
        <dbReference type="ChEBI" id="CHEBI:18420"/>
    </cofactor>
    <cofactor evidence="9">
        <name>Mn(2+)</name>
        <dbReference type="ChEBI" id="CHEBI:29035"/>
    </cofactor>
</comment>
<dbReference type="NCBIfam" id="TIGR00287">
    <property type="entry name" value="cas1"/>
    <property type="match status" value="1"/>
</dbReference>
<dbReference type="EC" id="3.1.-.-" evidence="9"/>
<comment type="similarity">
    <text evidence="9">Belongs to the CRISPR-associated endonuclease Cas1 family.</text>
</comment>
<accession>A0A2T9WL20</accession>
<name>A0A2T9WL20_NANST</name>
<dbReference type="AlphaFoldDB" id="A0A2T9WL20"/>
<dbReference type="GO" id="GO:0046872">
    <property type="term" value="F:metal ion binding"/>
    <property type="evidence" value="ECO:0007669"/>
    <property type="project" value="UniProtKB-UniRule"/>
</dbReference>
<dbReference type="PANTHER" id="PTHR34353">
    <property type="entry name" value="CRISPR-ASSOCIATED ENDONUCLEASE CAS1 1"/>
    <property type="match status" value="1"/>
</dbReference>
<keyword evidence="7 9" id="KW-0238">DNA-binding</keyword>
<dbReference type="InterPro" id="IPR050646">
    <property type="entry name" value="Cas1"/>
</dbReference>
<keyword evidence="8 9" id="KW-0464">Manganese</keyword>
<evidence type="ECO:0000256" key="9">
    <source>
        <dbReference type="HAMAP-Rule" id="MF_01470"/>
    </source>
</evidence>
<dbReference type="GO" id="GO:0004519">
    <property type="term" value="F:endonuclease activity"/>
    <property type="evidence" value="ECO:0007669"/>
    <property type="project" value="UniProtKB-UniRule"/>
</dbReference>
<sequence length="299" mass="34047">MLLIVKNAAIKRRGSDLLISWDNSSKQVSTLDLEMVVIVGNNVEMSSEVINFLSSLNIPVLIHGKRADTALVTPFVNTIAEIRRKLYALDEDSQVLLAKRFIEGKVRGMINVAKYFSYIDKTQVREIEVRLSARDRKSLILEEAALSREAWEELKKFVPSFEGRKPRGEDPINRAIDYAYSIIYALSTHALIAAGLDPYYGLLHANQPGRPSLVYDFSEMFKPVAIHAVIAVARRSRLSLDSEGYLKKDGLELVTKHLYGVLHKRRRTTIRGEFYRKANDLKKFVLDAVDFQPFVYKPM</sequence>
<dbReference type="Pfam" id="PF01867">
    <property type="entry name" value="Cas_Cas1"/>
    <property type="match status" value="1"/>
</dbReference>
<dbReference type="Gene3D" id="1.20.120.920">
    <property type="entry name" value="CRISPR-associated endonuclease Cas1, C-terminal domain"/>
    <property type="match status" value="1"/>
</dbReference>
<dbReference type="InterPro" id="IPR042211">
    <property type="entry name" value="CRISPR-assoc_Cas1_N"/>
</dbReference>
<evidence type="ECO:0000256" key="3">
    <source>
        <dbReference type="ARBA" id="ARBA00022759"/>
    </source>
</evidence>
<organism evidence="10">
    <name type="scientific">Nanobsidianus stetteri</name>
    <dbReference type="NCBI Taxonomy" id="1294122"/>
    <lineage>
        <taxon>Archaea</taxon>
        <taxon>Nanobdellota</taxon>
        <taxon>Candidatus Nanoarchaeia</taxon>
        <taxon>Nanoarchaeales</taxon>
        <taxon>Nanopusillaceae</taxon>
        <taxon>Candidatus Nanobsidianus</taxon>
    </lineage>
</organism>
<feature type="binding site" evidence="9">
    <location>
        <position position="204"/>
    </location>
    <ligand>
        <name>Mn(2+)</name>
        <dbReference type="ChEBI" id="CHEBI:29035"/>
    </ligand>
</feature>
<keyword evidence="2 9" id="KW-0479">Metal-binding</keyword>
<evidence type="ECO:0000256" key="6">
    <source>
        <dbReference type="ARBA" id="ARBA00023118"/>
    </source>
</evidence>
<keyword evidence="4 9" id="KW-0378">Hydrolase</keyword>
<evidence type="ECO:0000256" key="2">
    <source>
        <dbReference type="ARBA" id="ARBA00022723"/>
    </source>
</evidence>
<evidence type="ECO:0000256" key="7">
    <source>
        <dbReference type="ARBA" id="ARBA00023125"/>
    </source>
</evidence>
<comment type="function">
    <text evidence="9">CRISPR (clustered regularly interspaced short palindromic repeat), is an adaptive immune system that provides protection against mobile genetic elements (viruses, transposable elements and conjugative plasmids). CRISPR clusters contain spacers, sequences complementary to antecedent mobile elements, and target invading nucleic acids. CRISPR clusters are transcribed and processed into CRISPR RNA (crRNA). Acts as a dsDNA endonuclease. Involved in the integration of spacer DNA into the CRISPR cassette.</text>
</comment>
<dbReference type="GO" id="GO:0043571">
    <property type="term" value="P:maintenance of CRISPR repeat elements"/>
    <property type="evidence" value="ECO:0007669"/>
    <property type="project" value="UniProtKB-UniRule"/>
</dbReference>
<feature type="binding site" evidence="9">
    <location>
        <position position="219"/>
    </location>
    <ligand>
        <name>Mn(2+)</name>
        <dbReference type="ChEBI" id="CHEBI:29035"/>
    </ligand>
</feature>
<comment type="caution">
    <text evidence="10">The sequence shown here is derived from an EMBL/GenBank/DDBJ whole genome shotgun (WGS) entry which is preliminary data.</text>
</comment>
<evidence type="ECO:0000256" key="4">
    <source>
        <dbReference type="ARBA" id="ARBA00022801"/>
    </source>
</evidence>
<dbReference type="PANTHER" id="PTHR34353:SF2">
    <property type="entry name" value="CRISPR-ASSOCIATED ENDONUCLEASE CAS1 1"/>
    <property type="match status" value="1"/>
</dbReference>
<feature type="binding site" evidence="9">
    <location>
        <position position="143"/>
    </location>
    <ligand>
        <name>Mn(2+)</name>
        <dbReference type="ChEBI" id="CHEBI:29035"/>
    </ligand>
</feature>
<keyword evidence="6 9" id="KW-0051">Antiviral defense</keyword>
<evidence type="ECO:0000313" key="10">
    <source>
        <dbReference type="EMBL" id="PVU68512.1"/>
    </source>
</evidence>
<evidence type="ECO:0000256" key="5">
    <source>
        <dbReference type="ARBA" id="ARBA00022842"/>
    </source>
</evidence>
<reference evidence="10" key="2">
    <citation type="submission" date="2017-05" db="EMBL/GenBank/DDBJ databases">
        <authorList>
            <person name="Song R."/>
            <person name="Chenine A.L."/>
            <person name="Ruprecht R.M."/>
        </authorList>
    </citation>
    <scope>NUCLEOTIDE SEQUENCE</scope>
    <source>
        <strain evidence="10">SCGC AB-777_F03</strain>
    </source>
</reference>
<gene>
    <name evidence="9 10" type="primary">cas1</name>
    <name evidence="10" type="ORF">DDW03_02180</name>
</gene>
<reference evidence="10" key="1">
    <citation type="journal article" date="2015" name="Appl. Environ. Microbiol.">
        <title>Nanoarchaeota, Their Sulfolobales Host, and Nanoarchaeota Virus Distribution across Yellowstone National Park Hot Springs.</title>
        <authorList>
            <person name="Munson-McGee J.H."/>
            <person name="Field E.K."/>
            <person name="Bateson M."/>
            <person name="Rooney C."/>
            <person name="Stepanauskas R."/>
            <person name="Young M.J."/>
        </authorList>
    </citation>
    <scope>NUCLEOTIDE SEQUENCE [LARGE SCALE GENOMIC DNA]</scope>
    <source>
        <strain evidence="10">SCGC AB-777_F03</strain>
    </source>
</reference>
<protein>
    <recommendedName>
        <fullName evidence="9">CRISPR-associated endonuclease Cas1</fullName>
        <ecNumber evidence="9">3.1.-.-</ecNumber>
    </recommendedName>
</protein>
<dbReference type="HAMAP" id="MF_01470">
    <property type="entry name" value="Cas1"/>
    <property type="match status" value="1"/>
</dbReference>
<proteinExistence type="inferred from homology"/>
<dbReference type="InterPro" id="IPR042206">
    <property type="entry name" value="CRISPR-assoc_Cas1_C"/>
</dbReference>
<keyword evidence="3 9" id="KW-0255">Endonuclease</keyword>
<comment type="subunit">
    <text evidence="9">Homodimer, forms a heterotetramer with a Cas2 homodimer.</text>
</comment>
<evidence type="ECO:0000256" key="8">
    <source>
        <dbReference type="ARBA" id="ARBA00023211"/>
    </source>
</evidence>
<dbReference type="EMBL" id="QEFP01000009">
    <property type="protein sequence ID" value="PVU68512.1"/>
    <property type="molecule type" value="Genomic_DNA"/>
</dbReference>